<evidence type="ECO:0000256" key="2">
    <source>
        <dbReference type="ARBA" id="ARBA00023315"/>
    </source>
</evidence>
<evidence type="ECO:0000313" key="3">
    <source>
        <dbReference type="EMBL" id="MYN07705.1"/>
    </source>
</evidence>
<dbReference type="PANTHER" id="PTHR36449:SF1">
    <property type="entry name" value="ACETYLTRANSFERASE"/>
    <property type="match status" value="1"/>
</dbReference>
<keyword evidence="1 3" id="KW-0808">Transferase</keyword>
<dbReference type="Proteomes" id="UP000450676">
    <property type="component" value="Unassembled WGS sequence"/>
</dbReference>
<proteinExistence type="predicted"/>
<keyword evidence="4" id="KW-1185">Reference proteome</keyword>
<evidence type="ECO:0000313" key="4">
    <source>
        <dbReference type="Proteomes" id="UP000450676"/>
    </source>
</evidence>
<protein>
    <submittedName>
        <fullName evidence="3">GNAT family N-acetyltransferase</fullName>
    </submittedName>
</protein>
<reference evidence="3 4" key="1">
    <citation type="submission" date="2019-12" db="EMBL/GenBank/DDBJ databases">
        <title>Novel species isolated from a subtropical stream in China.</title>
        <authorList>
            <person name="Lu H."/>
        </authorList>
    </citation>
    <scope>NUCLEOTIDE SEQUENCE [LARGE SCALE GENOMIC DNA]</scope>
    <source>
        <strain evidence="3 4">FT127W</strain>
    </source>
</reference>
<sequence>MAPEYVVPLQKEHDRSAFDCKNDGLNRYLKQQARQDAEKYVAAPFVLVEPDAPVVRGYYTLSSSLIPLDELPAELARKLPRYNSLPVTLLGRLARDKTIPDKGLGEFLLLDALHRGLQHAQQIASMAVVVDAKDDEAEHFYKHFNFLSFQRTPLRLFLPMTQIEKLFP</sequence>
<organism evidence="3 4">
    <name type="scientific">Pseudoduganella aquatica</name>
    <dbReference type="NCBI Taxonomy" id="2660641"/>
    <lineage>
        <taxon>Bacteria</taxon>
        <taxon>Pseudomonadati</taxon>
        <taxon>Pseudomonadota</taxon>
        <taxon>Betaproteobacteria</taxon>
        <taxon>Burkholderiales</taxon>
        <taxon>Oxalobacteraceae</taxon>
        <taxon>Telluria group</taxon>
        <taxon>Pseudoduganella</taxon>
    </lineage>
</organism>
<evidence type="ECO:0000256" key="1">
    <source>
        <dbReference type="ARBA" id="ARBA00022679"/>
    </source>
</evidence>
<dbReference type="Gene3D" id="3.40.630.30">
    <property type="match status" value="1"/>
</dbReference>
<name>A0A7X4KMD2_9BURK</name>
<keyword evidence="2" id="KW-0012">Acyltransferase</keyword>
<dbReference type="GO" id="GO:0016746">
    <property type="term" value="F:acyltransferase activity"/>
    <property type="evidence" value="ECO:0007669"/>
    <property type="project" value="UniProtKB-KW"/>
</dbReference>
<dbReference type="PANTHER" id="PTHR36449">
    <property type="entry name" value="ACETYLTRANSFERASE-RELATED"/>
    <property type="match status" value="1"/>
</dbReference>
<dbReference type="AlphaFoldDB" id="A0A7X4KMD2"/>
<comment type="caution">
    <text evidence="3">The sequence shown here is derived from an EMBL/GenBank/DDBJ whole genome shotgun (WGS) entry which is preliminary data.</text>
</comment>
<dbReference type="EMBL" id="WWCU01000008">
    <property type="protein sequence ID" value="MYN07705.1"/>
    <property type="molecule type" value="Genomic_DNA"/>
</dbReference>
<accession>A0A7X4KMD2</accession>
<gene>
    <name evidence="3" type="ORF">GTP77_10145</name>
</gene>